<evidence type="ECO:0000313" key="7">
    <source>
        <dbReference type="Proteomes" id="UP000515275"/>
    </source>
</evidence>
<organism evidence="6 7">
    <name type="scientific">Corynebacterium anserum</name>
    <dbReference type="NCBI Taxonomy" id="2684406"/>
    <lineage>
        <taxon>Bacteria</taxon>
        <taxon>Bacillati</taxon>
        <taxon>Actinomycetota</taxon>
        <taxon>Actinomycetes</taxon>
        <taxon>Mycobacteriales</taxon>
        <taxon>Corynebacteriaceae</taxon>
        <taxon>Corynebacterium</taxon>
    </lineage>
</organism>
<name>A0A7G7YP38_9CORY</name>
<dbReference type="SUPFAM" id="SSF55874">
    <property type="entry name" value="ATPase domain of HSP90 chaperone/DNA topoisomerase II/histidine kinase"/>
    <property type="match status" value="1"/>
</dbReference>
<dbReference type="SMART" id="SM00387">
    <property type="entry name" value="HATPase_c"/>
    <property type="match status" value="1"/>
</dbReference>
<evidence type="ECO:0000256" key="3">
    <source>
        <dbReference type="ARBA" id="ARBA00023012"/>
    </source>
</evidence>
<keyword evidence="3" id="KW-0902">Two-component regulatory system</keyword>
<dbReference type="GO" id="GO:0046983">
    <property type="term" value="F:protein dimerization activity"/>
    <property type="evidence" value="ECO:0007669"/>
    <property type="project" value="InterPro"/>
</dbReference>
<dbReference type="Pfam" id="PF07730">
    <property type="entry name" value="HisKA_3"/>
    <property type="match status" value="1"/>
</dbReference>
<feature type="transmembrane region" description="Helical" evidence="4">
    <location>
        <begin position="12"/>
        <end position="35"/>
    </location>
</feature>
<gene>
    <name evidence="6" type="ORF">GP473_05915</name>
</gene>
<evidence type="ECO:0000256" key="4">
    <source>
        <dbReference type="SAM" id="Phobius"/>
    </source>
</evidence>
<dbReference type="Gene3D" id="1.20.5.1930">
    <property type="match status" value="1"/>
</dbReference>
<dbReference type="InterPro" id="IPR011712">
    <property type="entry name" value="Sig_transdc_His_kin_sub3_dim/P"/>
</dbReference>
<dbReference type="KEGG" id="cans:GP473_05915"/>
<dbReference type="GO" id="GO:0000155">
    <property type="term" value="F:phosphorelay sensor kinase activity"/>
    <property type="evidence" value="ECO:0007669"/>
    <property type="project" value="InterPro"/>
</dbReference>
<feature type="domain" description="Histidine kinase" evidence="5">
    <location>
        <begin position="191"/>
        <end position="368"/>
    </location>
</feature>
<evidence type="ECO:0000256" key="1">
    <source>
        <dbReference type="ARBA" id="ARBA00022679"/>
    </source>
</evidence>
<dbReference type="EMBL" id="CP046883">
    <property type="protein sequence ID" value="QNH96258.1"/>
    <property type="molecule type" value="Genomic_DNA"/>
</dbReference>
<feature type="transmembrane region" description="Helical" evidence="4">
    <location>
        <begin position="47"/>
        <end position="69"/>
    </location>
</feature>
<keyword evidence="1" id="KW-0808">Transferase</keyword>
<dbReference type="Gene3D" id="3.30.565.10">
    <property type="entry name" value="Histidine kinase-like ATPase, C-terminal domain"/>
    <property type="match status" value="1"/>
</dbReference>
<dbReference type="InterPro" id="IPR005467">
    <property type="entry name" value="His_kinase_dom"/>
</dbReference>
<keyword evidence="4" id="KW-1133">Transmembrane helix</keyword>
<dbReference type="GO" id="GO:0016020">
    <property type="term" value="C:membrane"/>
    <property type="evidence" value="ECO:0007669"/>
    <property type="project" value="InterPro"/>
</dbReference>
<reference evidence="6 7" key="1">
    <citation type="submission" date="2019-12" db="EMBL/GenBank/DDBJ databases">
        <title>Corynebacterium sp. nov., isolated from feces of the Anser Albifrons in China.</title>
        <authorList>
            <person name="Liu Q."/>
        </authorList>
    </citation>
    <scope>NUCLEOTIDE SEQUENCE [LARGE SCALE GENOMIC DNA]</scope>
    <source>
        <strain evidence="6 7">23H37-10</strain>
    </source>
</reference>
<evidence type="ECO:0000259" key="5">
    <source>
        <dbReference type="PROSITE" id="PS50109"/>
    </source>
</evidence>
<dbReference type="PANTHER" id="PTHR24421">
    <property type="entry name" value="NITRATE/NITRITE SENSOR PROTEIN NARX-RELATED"/>
    <property type="match status" value="1"/>
</dbReference>
<evidence type="ECO:0000256" key="2">
    <source>
        <dbReference type="ARBA" id="ARBA00022777"/>
    </source>
</evidence>
<dbReference type="InterPro" id="IPR036890">
    <property type="entry name" value="HATPase_C_sf"/>
</dbReference>
<dbReference type="AlphaFoldDB" id="A0A7G7YP38"/>
<proteinExistence type="predicted"/>
<feature type="transmembrane region" description="Helical" evidence="4">
    <location>
        <begin position="116"/>
        <end position="142"/>
    </location>
</feature>
<keyword evidence="2" id="KW-0418">Kinase</keyword>
<keyword evidence="7" id="KW-1185">Reference proteome</keyword>
<dbReference type="RefSeq" id="WP_222104947.1">
    <property type="nucleotide sequence ID" value="NZ_CP046883.1"/>
</dbReference>
<dbReference type="InterPro" id="IPR050482">
    <property type="entry name" value="Sensor_HK_TwoCompSys"/>
</dbReference>
<protein>
    <recommendedName>
        <fullName evidence="5">Histidine kinase domain-containing protein</fullName>
    </recommendedName>
</protein>
<sequence length="374" mass="41329">MNLQVRTHRKPYGSFNLSNMALAGIWLPFLLIPIWSRLQEPSTPLSLRVVGAAITAAFIAVYLFAFGTVRYSQTWSPTLRWPLFLGILVALSVLSMWPLGAYAIAFTPFLCALPCFVAPLSFAIPWTLFLIATTGCIAWISYSSQTLSVWPYIFSCLFVLVTALFSRHDEKLTEVRHQLDMVKERERIALDVHDLLGHSLTVINLKSELLKHLIETDLQASRRELEDIILLSRKALTEVRSTVTQLRSPDFSQAIEATKQALDAAAISYRLPTQPAVVGTNGALFSWVLREATTNIVRHAQASHVDIRVTADKLQISDDGVGINDTAENHGNGLSSMRKRVKAAGGTAIVEEAPNGGTRIFVTMSGNKERLGNV</sequence>
<feature type="transmembrane region" description="Helical" evidence="4">
    <location>
        <begin position="149"/>
        <end position="166"/>
    </location>
</feature>
<dbReference type="PROSITE" id="PS50109">
    <property type="entry name" value="HIS_KIN"/>
    <property type="match status" value="1"/>
</dbReference>
<accession>A0A7G7YP38</accession>
<keyword evidence="4" id="KW-0472">Membrane</keyword>
<keyword evidence="4" id="KW-0812">Transmembrane</keyword>
<evidence type="ECO:0000313" key="6">
    <source>
        <dbReference type="EMBL" id="QNH96258.1"/>
    </source>
</evidence>
<dbReference type="PANTHER" id="PTHR24421:SF63">
    <property type="entry name" value="SENSOR HISTIDINE KINASE DESK"/>
    <property type="match status" value="1"/>
</dbReference>
<dbReference type="InterPro" id="IPR003594">
    <property type="entry name" value="HATPase_dom"/>
</dbReference>
<dbReference type="Pfam" id="PF02518">
    <property type="entry name" value="HATPase_c"/>
    <property type="match status" value="1"/>
</dbReference>
<feature type="transmembrane region" description="Helical" evidence="4">
    <location>
        <begin position="81"/>
        <end position="104"/>
    </location>
</feature>
<dbReference type="Proteomes" id="UP000515275">
    <property type="component" value="Chromosome"/>
</dbReference>
<dbReference type="CDD" id="cd16917">
    <property type="entry name" value="HATPase_UhpB-NarQ-NarX-like"/>
    <property type="match status" value="1"/>
</dbReference>